<dbReference type="AlphaFoldDB" id="A0A4Q0X9U9"/>
<dbReference type="Pfam" id="PF00425">
    <property type="entry name" value="Chorismate_bind"/>
    <property type="match status" value="1"/>
</dbReference>
<dbReference type="EMBL" id="SDDZ01000024">
    <property type="protein sequence ID" value="RXJ43741.1"/>
    <property type="molecule type" value="Genomic_DNA"/>
</dbReference>
<dbReference type="PANTHER" id="PTHR42839:SF2">
    <property type="entry name" value="ISOCHORISMATE SYNTHASE ENTC"/>
    <property type="match status" value="1"/>
</dbReference>
<comment type="caution">
    <text evidence="2">The sequence shown here is derived from an EMBL/GenBank/DDBJ whole genome shotgun (WGS) entry which is preliminary data.</text>
</comment>
<keyword evidence="3" id="KW-1185">Reference proteome</keyword>
<proteinExistence type="predicted"/>
<feature type="domain" description="Chorismate-utilising enzyme C-terminal" evidence="1">
    <location>
        <begin position="109"/>
        <end position="378"/>
    </location>
</feature>
<dbReference type="OrthoDB" id="9806579at2"/>
<gene>
    <name evidence="2" type="ORF">ESZ48_19025</name>
</gene>
<accession>A0A4Q0X9U9</accession>
<dbReference type="InterPro" id="IPR005801">
    <property type="entry name" value="ADC_synthase"/>
</dbReference>
<protein>
    <submittedName>
        <fullName evidence="2">Isochorismate synthase</fullName>
    </submittedName>
</protein>
<evidence type="ECO:0000313" key="3">
    <source>
        <dbReference type="Proteomes" id="UP000289792"/>
    </source>
</evidence>
<reference evidence="2 3" key="1">
    <citation type="submission" date="2019-01" db="EMBL/GenBank/DDBJ databases">
        <title>Genome sequence of the Antarctic species Gelidibacter gilvus ACAM 158(T).</title>
        <authorList>
            <person name="Bowman J.P."/>
        </authorList>
    </citation>
    <scope>NUCLEOTIDE SEQUENCE [LARGE SCALE GENOMIC DNA]</scope>
    <source>
        <strain evidence="2 3">IC158</strain>
    </source>
</reference>
<evidence type="ECO:0000313" key="2">
    <source>
        <dbReference type="EMBL" id="RXJ43741.1"/>
    </source>
</evidence>
<dbReference type="SUPFAM" id="SSF56322">
    <property type="entry name" value="ADC synthase"/>
    <property type="match status" value="1"/>
</dbReference>
<dbReference type="RefSeq" id="WP_129019093.1">
    <property type="nucleotide sequence ID" value="NZ_SDDZ01000024.1"/>
</dbReference>
<evidence type="ECO:0000259" key="1">
    <source>
        <dbReference type="Pfam" id="PF00425"/>
    </source>
</evidence>
<organism evidence="2 3">
    <name type="scientific">Gelidibacter gilvus</name>
    <dbReference type="NCBI Taxonomy" id="59602"/>
    <lineage>
        <taxon>Bacteria</taxon>
        <taxon>Pseudomonadati</taxon>
        <taxon>Bacteroidota</taxon>
        <taxon>Flavobacteriia</taxon>
        <taxon>Flavobacteriales</taxon>
        <taxon>Flavobacteriaceae</taxon>
        <taxon>Gelidibacter</taxon>
    </lineage>
</organism>
<dbReference type="PANTHER" id="PTHR42839">
    <property type="entry name" value="ISOCHORISMATE SYNTHASE ENTC"/>
    <property type="match status" value="1"/>
</dbReference>
<sequence length="386" mass="44259">MALDQFFEQIKKQYHDQLPFVVYKKPNALELKRMFQHNDALHTVVDFTESGFVFAPFDSRQDAFILPIEHADVISVAFDENDFYELMIRDHKTSAIINSNKDSEKLLHIKHVEDGIAAIKSGCFSKVVLSRRELVENVETHPIEIFKRLLQRYPTAFVYCWYHPKVGLWLGATPETLLSVKGNQLKTMSLAGTQAFEGITEVVWKEKEKEEQQIVTDFIVESLRESVGNRLSSSDFMKVSDQKTVRAGNLLHLQTEISMQLSPETRNLKPILEALHPTPAVCGFPKDKAKAYIIGNEGYPREFYAGFMGELHLKETISRNPNRRNVENNAYRVQKSVSDLYVNLRCMQMKDQNVFIYIGGGITKDSDPVAEWQETVHKSQIIKSVL</sequence>
<dbReference type="InterPro" id="IPR015890">
    <property type="entry name" value="Chorismate_C"/>
</dbReference>
<name>A0A4Q0X9U9_9FLAO</name>
<dbReference type="Proteomes" id="UP000289792">
    <property type="component" value="Unassembled WGS sequence"/>
</dbReference>
<dbReference type="Gene3D" id="3.60.120.10">
    <property type="entry name" value="Anthranilate synthase"/>
    <property type="match status" value="1"/>
</dbReference>